<dbReference type="RefSeq" id="WP_133394827.1">
    <property type="nucleotide sequence ID" value="NZ_SMTG01000010.1"/>
</dbReference>
<dbReference type="EMBL" id="SMTG01000010">
    <property type="protein sequence ID" value="TDK28851.1"/>
    <property type="molecule type" value="Genomic_DNA"/>
</dbReference>
<sequence>MPSSSPKPVRCLLVAALSCVLAACGETPAPPAAAAMPASTPEVLATRDALPARDAAQTPVGLDGGAVRDYLVSQYGELAQLQGDWPGTPVADGLGNAPASREICAREAIGSADAPAELVAVCGVPDGAGHVTTALTDFFQLRIVDGAVVADARQHMDSFGSIGDVADVEVRRFGPRLYGFVVEDGFTGQGITVGNASIVLPDAGAFHQAGSLRTSLDNLGAMEGCAERDDCAPDAGYDLAFELTVDMRDATAAVWPLRVHERGEACGRRVDRSHAVPFDGAAGAWRVPPALQRDSGCD</sequence>
<feature type="chain" id="PRO_5020626734" evidence="1">
    <location>
        <begin position="23"/>
        <end position="298"/>
    </location>
</feature>
<protein>
    <submittedName>
        <fullName evidence="2">Uncharacterized protein</fullName>
    </submittedName>
</protein>
<keyword evidence="3" id="KW-1185">Reference proteome</keyword>
<name>A0A4R5U4Z5_9GAMM</name>
<reference evidence="2 3" key="1">
    <citation type="submission" date="2019-03" db="EMBL/GenBank/DDBJ databases">
        <title>Luteimonas zhaokaii sp.nov., isolated from the rectal contents of Plateau pika in Yushu, Qinghai Province, China.</title>
        <authorList>
            <person name="Zhang G."/>
        </authorList>
    </citation>
    <scope>NUCLEOTIDE SEQUENCE [LARGE SCALE GENOMIC DNA]</scope>
    <source>
        <strain evidence="2 3">THG-MD21</strain>
    </source>
</reference>
<dbReference type="AlphaFoldDB" id="A0A4R5U4Z5"/>
<comment type="caution">
    <text evidence="2">The sequence shown here is derived from an EMBL/GenBank/DDBJ whole genome shotgun (WGS) entry which is preliminary data.</text>
</comment>
<evidence type="ECO:0000313" key="3">
    <source>
        <dbReference type="Proteomes" id="UP000295543"/>
    </source>
</evidence>
<proteinExistence type="predicted"/>
<accession>A0A4R5U4Z5</accession>
<gene>
    <name evidence="2" type="ORF">E2F49_16055</name>
</gene>
<evidence type="ECO:0000256" key="1">
    <source>
        <dbReference type="SAM" id="SignalP"/>
    </source>
</evidence>
<dbReference type="PROSITE" id="PS51257">
    <property type="entry name" value="PROKAR_LIPOPROTEIN"/>
    <property type="match status" value="1"/>
</dbReference>
<feature type="signal peptide" evidence="1">
    <location>
        <begin position="1"/>
        <end position="22"/>
    </location>
</feature>
<dbReference type="Proteomes" id="UP000295543">
    <property type="component" value="Unassembled WGS sequence"/>
</dbReference>
<organism evidence="2 3">
    <name type="scientific">Luteimonas terrae</name>
    <dbReference type="NCBI Taxonomy" id="1530191"/>
    <lineage>
        <taxon>Bacteria</taxon>
        <taxon>Pseudomonadati</taxon>
        <taxon>Pseudomonadota</taxon>
        <taxon>Gammaproteobacteria</taxon>
        <taxon>Lysobacterales</taxon>
        <taxon>Lysobacteraceae</taxon>
        <taxon>Luteimonas</taxon>
    </lineage>
</organism>
<evidence type="ECO:0000313" key="2">
    <source>
        <dbReference type="EMBL" id="TDK28851.1"/>
    </source>
</evidence>
<keyword evidence="1" id="KW-0732">Signal</keyword>
<dbReference type="OrthoDB" id="5974137at2"/>